<keyword evidence="1" id="KW-1133">Transmembrane helix</keyword>
<feature type="transmembrane region" description="Helical" evidence="1">
    <location>
        <begin position="95"/>
        <end position="117"/>
    </location>
</feature>
<dbReference type="RefSeq" id="WP_141199701.1">
    <property type="nucleotide sequence ID" value="NZ_CP041186.1"/>
</dbReference>
<proteinExistence type="predicted"/>
<keyword evidence="3" id="KW-1185">Reference proteome</keyword>
<accession>A0A5B8Y8X8</accession>
<feature type="transmembrane region" description="Helical" evidence="1">
    <location>
        <begin position="63"/>
        <end position="83"/>
    </location>
</feature>
<gene>
    <name evidence="2" type="ORF">FIV42_21565</name>
</gene>
<evidence type="ECO:0000313" key="3">
    <source>
        <dbReference type="Proteomes" id="UP000315995"/>
    </source>
</evidence>
<keyword evidence="1" id="KW-0812">Transmembrane</keyword>
<dbReference type="AlphaFoldDB" id="A0A4Y6PYC9"/>
<name>A0A4Y6PYC9_PERCE</name>
<organism evidence="2 3">
    <name type="scientific">Persicimonas caeni</name>
    <dbReference type="NCBI Taxonomy" id="2292766"/>
    <lineage>
        <taxon>Bacteria</taxon>
        <taxon>Deltaproteobacteria</taxon>
        <taxon>Bradymonadales</taxon>
        <taxon>Bradymonadaceae</taxon>
        <taxon>Persicimonas</taxon>
    </lineage>
</organism>
<dbReference type="PANTHER" id="PTHR37309">
    <property type="entry name" value="SLR0284 PROTEIN"/>
    <property type="match status" value="1"/>
</dbReference>
<feature type="transmembrane region" description="Helical" evidence="1">
    <location>
        <begin position="36"/>
        <end position="57"/>
    </location>
</feature>
<dbReference type="InterPro" id="IPR007165">
    <property type="entry name" value="Phage_holin_4_2"/>
</dbReference>
<sequence>MWFVEFLLSWLVLAFAVWATAAILPKVHIKSFGSAIWVAALFGILNFFLGWLLFAVFTIGTLGLAWLLAFITRWIINAILLKLTDAMTDSLKIEGFSWALIAAALMSLIGTVGEWVVSSLIF</sequence>
<keyword evidence="1" id="KW-0472">Membrane</keyword>
<dbReference type="EMBL" id="CP041186">
    <property type="protein sequence ID" value="QDG53240.1"/>
    <property type="molecule type" value="Genomic_DNA"/>
</dbReference>
<accession>A0A4Y6PYC9</accession>
<dbReference type="Proteomes" id="UP000315995">
    <property type="component" value="Chromosome"/>
</dbReference>
<dbReference type="PANTHER" id="PTHR37309:SF1">
    <property type="entry name" value="SLR0284 PROTEIN"/>
    <property type="match status" value="1"/>
</dbReference>
<dbReference type="OrthoDB" id="9797048at2"/>
<protein>
    <submittedName>
        <fullName evidence="2">Phage holin family protein</fullName>
    </submittedName>
</protein>
<dbReference type="Pfam" id="PF04020">
    <property type="entry name" value="Phage_holin_4_2"/>
    <property type="match status" value="1"/>
</dbReference>
<evidence type="ECO:0000313" key="2">
    <source>
        <dbReference type="EMBL" id="QDG53240.1"/>
    </source>
</evidence>
<evidence type="ECO:0000256" key="1">
    <source>
        <dbReference type="SAM" id="Phobius"/>
    </source>
</evidence>
<reference evidence="2 3" key="1">
    <citation type="submission" date="2019-06" db="EMBL/GenBank/DDBJ databases">
        <title>Persicimonas caeni gen. nov., sp. nov., a predatory bacterium isolated from solar saltern.</title>
        <authorList>
            <person name="Wang S."/>
        </authorList>
    </citation>
    <scope>NUCLEOTIDE SEQUENCE [LARGE SCALE GENOMIC DNA]</scope>
    <source>
        <strain evidence="2 3">YN101</strain>
    </source>
</reference>
<feature type="transmembrane region" description="Helical" evidence="1">
    <location>
        <begin position="6"/>
        <end position="24"/>
    </location>
</feature>